<keyword evidence="3" id="KW-1185">Reference proteome</keyword>
<dbReference type="Proteomes" id="UP001165080">
    <property type="component" value="Unassembled WGS sequence"/>
</dbReference>
<gene>
    <name evidence="2" type="primary">PLEST000667</name>
    <name evidence="2" type="ORF">PLESTB_000021600</name>
</gene>
<evidence type="ECO:0000313" key="2">
    <source>
        <dbReference type="EMBL" id="GLC47749.1"/>
    </source>
</evidence>
<comment type="caution">
    <text evidence="2">The sequence shown here is derived from an EMBL/GenBank/DDBJ whole genome shotgun (WGS) entry which is preliminary data.</text>
</comment>
<evidence type="ECO:0000313" key="3">
    <source>
        <dbReference type="Proteomes" id="UP001165080"/>
    </source>
</evidence>
<dbReference type="EMBL" id="BRXU01000001">
    <property type="protein sequence ID" value="GLC47749.1"/>
    <property type="molecule type" value="Genomic_DNA"/>
</dbReference>
<dbReference type="AlphaFoldDB" id="A0A9W6B8Q3"/>
<name>A0A9W6B8Q3_9CHLO</name>
<accession>A0A9W6B8Q3</accession>
<protein>
    <submittedName>
        <fullName evidence="2">Uncharacterized protein</fullName>
    </submittedName>
</protein>
<sequence>MNRHAREEAICRLYGPGKSYQELFWDERQHLMHYIRSRAAAGAAAAGGGGGVGNGVAAASGGKAHTHIQTHAHGKAGGSGSRDRVASPGNRPLTPPPPPPRYHTARASPGPRTRILPTPRAKPQNHFGHPLKGRGDDAAQVPYHIRYGVHGAAAAAAPEERDRLGAGVCVD</sequence>
<proteinExistence type="predicted"/>
<feature type="compositionally biased region" description="Basic residues" evidence="1">
    <location>
        <begin position="64"/>
        <end position="74"/>
    </location>
</feature>
<organism evidence="2 3">
    <name type="scientific">Pleodorina starrii</name>
    <dbReference type="NCBI Taxonomy" id="330485"/>
    <lineage>
        <taxon>Eukaryota</taxon>
        <taxon>Viridiplantae</taxon>
        <taxon>Chlorophyta</taxon>
        <taxon>core chlorophytes</taxon>
        <taxon>Chlorophyceae</taxon>
        <taxon>CS clade</taxon>
        <taxon>Chlamydomonadales</taxon>
        <taxon>Volvocaceae</taxon>
        <taxon>Pleodorina</taxon>
    </lineage>
</organism>
<evidence type="ECO:0000256" key="1">
    <source>
        <dbReference type="SAM" id="MobiDB-lite"/>
    </source>
</evidence>
<dbReference type="OrthoDB" id="561480at2759"/>
<reference evidence="2 3" key="1">
    <citation type="journal article" date="2023" name="Commun. Biol.">
        <title>Reorganization of the ancestral sex-determining regions during the evolution of trioecy in Pleodorina starrii.</title>
        <authorList>
            <person name="Takahashi K."/>
            <person name="Suzuki S."/>
            <person name="Kawai-Toyooka H."/>
            <person name="Yamamoto K."/>
            <person name="Hamaji T."/>
            <person name="Ootsuki R."/>
            <person name="Yamaguchi H."/>
            <person name="Kawachi M."/>
            <person name="Higashiyama T."/>
            <person name="Nozaki H."/>
        </authorList>
    </citation>
    <scope>NUCLEOTIDE SEQUENCE [LARGE SCALE GENOMIC DNA]</scope>
    <source>
        <strain evidence="2 3">NIES-4479</strain>
    </source>
</reference>
<feature type="region of interest" description="Disordered" evidence="1">
    <location>
        <begin position="58"/>
        <end position="135"/>
    </location>
</feature>